<dbReference type="OrthoDB" id="5973611at2"/>
<sequence>MQTLLRLSTLALALVLTTGSALAQPDRNGSPAVTMSVSGDAVASSPVQAGGNDRVAVQGSGCSGFITNATPTAAVTWSGSGALSIYATSAGDATIVISDPDGRWHCSDDADRSNANPAITFAQGKAGKYLVWVGMIDAGKASATLKAKSGQPAW</sequence>
<dbReference type="RefSeq" id="WP_094550414.1">
    <property type="nucleotide sequence ID" value="NZ_MQWB01000001.1"/>
</dbReference>
<keyword evidence="4" id="KW-1185">Reference proteome</keyword>
<evidence type="ECO:0000259" key="2">
    <source>
        <dbReference type="PROSITE" id="PS50835"/>
    </source>
</evidence>
<organism evidence="3 4">
    <name type="scientific">Rubricoccus marinus</name>
    <dbReference type="NCBI Taxonomy" id="716817"/>
    <lineage>
        <taxon>Bacteria</taxon>
        <taxon>Pseudomonadati</taxon>
        <taxon>Rhodothermota</taxon>
        <taxon>Rhodothermia</taxon>
        <taxon>Rhodothermales</taxon>
        <taxon>Rubricoccaceae</taxon>
        <taxon>Rubricoccus</taxon>
    </lineage>
</organism>
<dbReference type="EMBL" id="MQWB01000001">
    <property type="protein sequence ID" value="OZC04201.1"/>
    <property type="molecule type" value="Genomic_DNA"/>
</dbReference>
<reference evidence="3 4" key="1">
    <citation type="submission" date="2016-11" db="EMBL/GenBank/DDBJ databases">
        <title>Study of marine rhodopsin-containing bacteria.</title>
        <authorList>
            <person name="Yoshizawa S."/>
            <person name="Kumagai Y."/>
            <person name="Kogure K."/>
        </authorList>
    </citation>
    <scope>NUCLEOTIDE SEQUENCE [LARGE SCALE GENOMIC DNA]</scope>
    <source>
        <strain evidence="3 4">SG-29</strain>
    </source>
</reference>
<feature type="signal peptide" evidence="1">
    <location>
        <begin position="1"/>
        <end position="23"/>
    </location>
</feature>
<feature type="domain" description="Ig-like" evidence="2">
    <location>
        <begin position="31"/>
        <end position="122"/>
    </location>
</feature>
<dbReference type="InterPro" id="IPR007110">
    <property type="entry name" value="Ig-like_dom"/>
</dbReference>
<dbReference type="Proteomes" id="UP000216446">
    <property type="component" value="Unassembled WGS sequence"/>
</dbReference>
<accession>A0A259U2K3</accession>
<name>A0A259U2K3_9BACT</name>
<dbReference type="InParanoid" id="A0A259U2K3"/>
<dbReference type="PROSITE" id="PS50835">
    <property type="entry name" value="IG_LIKE"/>
    <property type="match status" value="1"/>
</dbReference>
<evidence type="ECO:0000313" key="3">
    <source>
        <dbReference type="EMBL" id="OZC04201.1"/>
    </source>
</evidence>
<keyword evidence="1" id="KW-0732">Signal</keyword>
<feature type="chain" id="PRO_5011994533" description="Ig-like domain-containing protein" evidence="1">
    <location>
        <begin position="24"/>
        <end position="154"/>
    </location>
</feature>
<protein>
    <recommendedName>
        <fullName evidence="2">Ig-like domain-containing protein</fullName>
    </recommendedName>
</protein>
<comment type="caution">
    <text evidence="3">The sequence shown here is derived from an EMBL/GenBank/DDBJ whole genome shotgun (WGS) entry which is preliminary data.</text>
</comment>
<gene>
    <name evidence="3" type="ORF">BSZ36_15150</name>
</gene>
<evidence type="ECO:0000313" key="4">
    <source>
        <dbReference type="Proteomes" id="UP000216446"/>
    </source>
</evidence>
<evidence type="ECO:0000256" key="1">
    <source>
        <dbReference type="SAM" id="SignalP"/>
    </source>
</evidence>
<proteinExistence type="predicted"/>
<dbReference type="AlphaFoldDB" id="A0A259U2K3"/>